<evidence type="ECO:0000256" key="5">
    <source>
        <dbReference type="ARBA" id="ARBA00047942"/>
    </source>
</evidence>
<reference evidence="8" key="1">
    <citation type="submission" date="2023-01" db="EMBL/GenBank/DDBJ databases">
        <title>Comparative Genomic Analysis of the Clinically-Derived Winkia Strain NY0527 Provides Evidence into the Taxonomic Reassignment of Winkia neuii and Characterizes Their Virulence Traits.</title>
        <authorList>
            <person name="Cai X."/>
            <person name="Peng Y."/>
            <person name="Li M."/>
            <person name="Qiu Y."/>
            <person name="Wang Y."/>
            <person name="Xu L."/>
            <person name="Hou Q."/>
        </authorList>
    </citation>
    <scope>NUCLEOTIDE SEQUENCE</scope>
    <source>
        <strain evidence="8">NY0527</strain>
    </source>
</reference>
<dbReference type="RefSeq" id="WP_070424971.1">
    <property type="nucleotide sequence ID" value="NZ_CP116394.1"/>
</dbReference>
<dbReference type="REBASE" id="687083">
    <property type="entry name" value="Wne527ORF8985P"/>
</dbReference>
<keyword evidence="6" id="KW-0175">Coiled coil</keyword>
<dbReference type="InterPro" id="IPR047939">
    <property type="entry name" value="BREX_1_PglX"/>
</dbReference>
<protein>
    <recommendedName>
        <fullName evidence="1">site-specific DNA-methyltransferase (adenine-specific)</fullName>
        <ecNumber evidence="1">2.1.1.72</ecNumber>
    </recommendedName>
</protein>
<dbReference type="GO" id="GO:0006304">
    <property type="term" value="P:DNA modification"/>
    <property type="evidence" value="ECO:0007669"/>
    <property type="project" value="InterPro"/>
</dbReference>
<dbReference type="EMBL" id="CP116394">
    <property type="protein sequence ID" value="WCE45766.1"/>
    <property type="molecule type" value="Genomic_DNA"/>
</dbReference>
<dbReference type="InterPro" id="IPR050953">
    <property type="entry name" value="N4_N6_ade-DNA_methylase"/>
</dbReference>
<feature type="domain" description="Type II methyltransferase M.TaqI-like" evidence="7">
    <location>
        <begin position="317"/>
        <end position="538"/>
    </location>
</feature>
<evidence type="ECO:0000256" key="1">
    <source>
        <dbReference type="ARBA" id="ARBA00011900"/>
    </source>
</evidence>
<proteinExistence type="predicted"/>
<evidence type="ECO:0000256" key="3">
    <source>
        <dbReference type="ARBA" id="ARBA00022679"/>
    </source>
</evidence>
<dbReference type="PANTHER" id="PTHR33841:SF1">
    <property type="entry name" value="DNA METHYLTRANSFERASE A"/>
    <property type="match status" value="1"/>
</dbReference>
<evidence type="ECO:0000313" key="8">
    <source>
        <dbReference type="EMBL" id="WCE45766.1"/>
    </source>
</evidence>
<evidence type="ECO:0000313" key="9">
    <source>
        <dbReference type="Proteomes" id="UP001211044"/>
    </source>
</evidence>
<dbReference type="NCBIfam" id="NF033452">
    <property type="entry name" value="BREX_1_MTaseX"/>
    <property type="match status" value="1"/>
</dbReference>
<comment type="catalytic activity">
    <reaction evidence="5">
        <text>a 2'-deoxyadenosine in DNA + S-adenosyl-L-methionine = an N(6)-methyl-2'-deoxyadenosine in DNA + S-adenosyl-L-homocysteine + H(+)</text>
        <dbReference type="Rhea" id="RHEA:15197"/>
        <dbReference type="Rhea" id="RHEA-COMP:12418"/>
        <dbReference type="Rhea" id="RHEA-COMP:12419"/>
        <dbReference type="ChEBI" id="CHEBI:15378"/>
        <dbReference type="ChEBI" id="CHEBI:57856"/>
        <dbReference type="ChEBI" id="CHEBI:59789"/>
        <dbReference type="ChEBI" id="CHEBI:90615"/>
        <dbReference type="ChEBI" id="CHEBI:90616"/>
        <dbReference type="EC" id="2.1.1.72"/>
    </reaction>
</comment>
<dbReference type="InterPro" id="IPR011639">
    <property type="entry name" value="MethylTrfase_TaqI-like_dom"/>
</dbReference>
<evidence type="ECO:0000259" key="7">
    <source>
        <dbReference type="Pfam" id="PF07669"/>
    </source>
</evidence>
<dbReference type="InterPro" id="IPR029063">
    <property type="entry name" value="SAM-dependent_MTases_sf"/>
</dbReference>
<organism evidence="8 9">
    <name type="scientific">Winkia neuii subsp. anitrata</name>
    <dbReference type="NCBI Taxonomy" id="29318"/>
    <lineage>
        <taxon>Bacteria</taxon>
        <taxon>Bacillati</taxon>
        <taxon>Actinomycetota</taxon>
        <taxon>Actinomycetes</taxon>
        <taxon>Actinomycetales</taxon>
        <taxon>Actinomycetaceae</taxon>
        <taxon>Winkia</taxon>
    </lineage>
</organism>
<dbReference type="Pfam" id="PF07669">
    <property type="entry name" value="Eco57I"/>
    <property type="match status" value="1"/>
</dbReference>
<evidence type="ECO:0000256" key="6">
    <source>
        <dbReference type="SAM" id="Coils"/>
    </source>
</evidence>
<dbReference type="PROSITE" id="PS00092">
    <property type="entry name" value="N6_MTASE"/>
    <property type="match status" value="1"/>
</dbReference>
<sequence length="1207" mass="135574">MSVLSLESLATSARTSLTDQVAVRLSSLLASPDTDAHVRTSLTNAITGFGQDGVVERAAYSWFNRLTAARFMDAHAYSGTYQVVTPPPGSNQPECLVQARQGSFDYKIDPQVQSQVTDLLLAGKDRQAYVTLLTAYFQLWSKAMPAVFPHANSWVNYLAPGDLLSATSVRLDIVQAMDQDACKDVEVIGWLYQYYISQVKAEINDSKKKITAKELAPVTQLFTPHWIVRYLVENTVGKQWLRAHPSSPLREQMEYLVPSAQGQEDAGLAIGDPTEFRIVDPACGSAHMLTYTFDLLWQMYVEAGYSSSKIANLIFTHNLTGIEIDRRAVQLASFALAMKAQEHDRRYLERSGVASPNIVHIRSVAIPPISPEQYQRICDQLAGSAEQLPSLKELNKLIDQLGEASTFGSLIQPPAGAYEVLQQLTNVADPALMGTDPDELAAAATIVKALHNSQYTAVVANPPYLGSKHHSPLLKKFLGKKYTAHKADLITCFMTRGRTLVQDAGAWGMLTLNNWMFLSSFENSRKQLLNENTISTFTMLGRGICGVAMDFCVFTCINTPPSERTEIQFIHLADRAETPSDEMRTGRFFDALKGKNRDRVYQKRVDDLEAIPGSPIVYWLPDALLDAFRNGTPLGEIASPRQGLATADNDRFLRLWWEVGQANSYLHAKDKQDAIDSGKKWFPHNKGGSFRKWYGNQDYVVNWENDGEEIINFVDEAGEQRSRPQNTEFYFKPCISWSDVSSGTIAFRAYPEGYVFDAAGPSIFPDREEQLTLISFLNSGVASELLTAFSSGLHFSVGHVSKVPIPKESIPNTKIIDELISLFKSDLMETETANSFSANLSHIHQDLSRTFEIDFQRAIENTNYARLLELQNNNHWANVVGIERPEESLSLNQVSLLQNPYFAFAPEKGQTRSEEEYRWLFFQRAAQELISYIIGLWFGRYSLDKPGLILADQGASLQDYLAQVPEPTLIPDDDGIIPFTDGYFADDALLRVQEAIKAIYGEENLEENLAFLVQCLNVKSSGKKSEFTAPTLPTNYREGLFKYLDKEFLKTHEAMYSNRPIYWMFQSPKGYFKALIYQHRYTAATAGQVLAKYAVPYRNALTTEVKDLQAQLDSAARSQQAALRKRLKWVETALADVTAYIDDSLYPLSIRKVSIDLDDGVRVNYNKVAYGISGNREQLKKSALRPQKGFSDWYKKRKKAGTQFWQE</sequence>
<dbReference type="GO" id="GO:0032259">
    <property type="term" value="P:methylation"/>
    <property type="evidence" value="ECO:0007669"/>
    <property type="project" value="UniProtKB-KW"/>
</dbReference>
<feature type="coiled-coil region" evidence="6">
    <location>
        <begin position="1098"/>
        <end position="1125"/>
    </location>
</feature>
<dbReference type="EC" id="2.1.1.72" evidence="1"/>
<dbReference type="GO" id="GO:0009007">
    <property type="term" value="F:site-specific DNA-methyltransferase (adenine-specific) activity"/>
    <property type="evidence" value="ECO:0007669"/>
    <property type="project" value="UniProtKB-EC"/>
</dbReference>
<gene>
    <name evidence="8" type="primary">pglX</name>
    <name evidence="8" type="ORF">PIG85_08985</name>
</gene>
<dbReference type="GO" id="GO:0003676">
    <property type="term" value="F:nucleic acid binding"/>
    <property type="evidence" value="ECO:0007669"/>
    <property type="project" value="InterPro"/>
</dbReference>
<keyword evidence="3 8" id="KW-0808">Transferase</keyword>
<dbReference type="KEGG" id="wne:PIG85_08985"/>
<evidence type="ECO:0000256" key="2">
    <source>
        <dbReference type="ARBA" id="ARBA00022603"/>
    </source>
</evidence>
<dbReference type="Proteomes" id="UP001211044">
    <property type="component" value="Chromosome"/>
</dbReference>
<accession>A0AB38XN31</accession>
<dbReference type="InterPro" id="IPR002052">
    <property type="entry name" value="DNA_methylase_N6_adenine_CS"/>
</dbReference>
<keyword evidence="2 8" id="KW-0489">Methyltransferase</keyword>
<dbReference type="SUPFAM" id="SSF53335">
    <property type="entry name" value="S-adenosyl-L-methionine-dependent methyltransferases"/>
    <property type="match status" value="1"/>
</dbReference>
<name>A0AB38XN31_9ACTO</name>
<evidence type="ECO:0000256" key="4">
    <source>
        <dbReference type="ARBA" id="ARBA00022691"/>
    </source>
</evidence>
<dbReference type="AlphaFoldDB" id="A0AB38XN31"/>
<dbReference type="Gene3D" id="3.40.50.150">
    <property type="entry name" value="Vaccinia Virus protein VP39"/>
    <property type="match status" value="1"/>
</dbReference>
<keyword evidence="4" id="KW-0949">S-adenosyl-L-methionine</keyword>
<dbReference type="PANTHER" id="PTHR33841">
    <property type="entry name" value="DNA METHYLTRANSFERASE YEEA-RELATED"/>
    <property type="match status" value="1"/>
</dbReference>
<dbReference type="PRINTS" id="PR00507">
    <property type="entry name" value="N12N6MTFRASE"/>
</dbReference>